<dbReference type="EMBL" id="NXEJ01000014">
    <property type="protein sequence ID" value="POO48536.1"/>
    <property type="molecule type" value="Genomic_DNA"/>
</dbReference>
<feature type="domain" description="FecR N-terminal" evidence="3">
    <location>
        <begin position="15"/>
        <end position="57"/>
    </location>
</feature>
<evidence type="ECO:0000259" key="3">
    <source>
        <dbReference type="Pfam" id="PF16220"/>
    </source>
</evidence>
<comment type="caution">
    <text evidence="4">The sequence shown here is derived from an EMBL/GenBank/DDBJ whole genome shotgun (WGS) entry which is preliminary data.</text>
</comment>
<keyword evidence="1" id="KW-0472">Membrane</keyword>
<evidence type="ECO:0000313" key="5">
    <source>
        <dbReference type="Proteomes" id="UP000237447"/>
    </source>
</evidence>
<evidence type="ECO:0000313" key="4">
    <source>
        <dbReference type="EMBL" id="POO48536.1"/>
    </source>
</evidence>
<dbReference type="Gene3D" id="3.55.50.30">
    <property type="match status" value="1"/>
</dbReference>
<keyword evidence="4" id="KW-0418">Kinase</keyword>
<feature type="transmembrane region" description="Helical" evidence="1">
    <location>
        <begin position="79"/>
        <end position="102"/>
    </location>
</feature>
<dbReference type="GO" id="GO:0016301">
    <property type="term" value="F:kinase activity"/>
    <property type="evidence" value="ECO:0007669"/>
    <property type="project" value="UniProtKB-KW"/>
</dbReference>
<dbReference type="PANTHER" id="PTHR30273:SF2">
    <property type="entry name" value="PROTEIN FECR"/>
    <property type="match status" value="1"/>
</dbReference>
<dbReference type="InterPro" id="IPR012373">
    <property type="entry name" value="Ferrdict_sens_TM"/>
</dbReference>
<organism evidence="4 5">
    <name type="scientific">Agrobacterium rosae</name>
    <dbReference type="NCBI Taxonomy" id="1972867"/>
    <lineage>
        <taxon>Bacteria</taxon>
        <taxon>Pseudomonadati</taxon>
        <taxon>Pseudomonadota</taxon>
        <taxon>Alphaproteobacteria</taxon>
        <taxon>Hyphomicrobiales</taxon>
        <taxon>Rhizobiaceae</taxon>
        <taxon>Rhizobium/Agrobacterium group</taxon>
        <taxon>Agrobacterium</taxon>
    </lineage>
</organism>
<feature type="domain" description="FecR protein" evidence="2">
    <location>
        <begin position="113"/>
        <end position="204"/>
    </location>
</feature>
<dbReference type="GO" id="GO:0016989">
    <property type="term" value="F:sigma factor antagonist activity"/>
    <property type="evidence" value="ECO:0007669"/>
    <property type="project" value="TreeGrafter"/>
</dbReference>
<dbReference type="GeneID" id="86882662"/>
<keyword evidence="1" id="KW-0812">Transmembrane</keyword>
<accession>A0AAE5VM10</accession>
<protein>
    <submittedName>
        <fullName evidence="4">Histidine kinase</fullName>
    </submittedName>
</protein>
<evidence type="ECO:0000259" key="2">
    <source>
        <dbReference type="Pfam" id="PF04773"/>
    </source>
</evidence>
<dbReference type="RefSeq" id="WP_103660409.1">
    <property type="nucleotide sequence ID" value="NZ_JABAIN010000010.1"/>
</dbReference>
<name>A0AAE5VM10_9HYPH</name>
<gene>
    <name evidence="4" type="ORF">CPJ18_25690</name>
</gene>
<dbReference type="PIRSF" id="PIRSF018266">
    <property type="entry name" value="FecR"/>
    <property type="match status" value="1"/>
</dbReference>
<dbReference type="InterPro" id="IPR006860">
    <property type="entry name" value="FecR"/>
</dbReference>
<dbReference type="Proteomes" id="UP000237447">
    <property type="component" value="Unassembled WGS sequence"/>
</dbReference>
<dbReference type="Pfam" id="PF04773">
    <property type="entry name" value="FecR"/>
    <property type="match status" value="1"/>
</dbReference>
<dbReference type="AlphaFoldDB" id="A0AAE5VM10"/>
<proteinExistence type="predicted"/>
<keyword evidence="4" id="KW-0808">Transferase</keyword>
<reference evidence="4 5" key="1">
    <citation type="journal article" date="2018" name="Syst. Appl. Microbiol.">
        <title>Agrobacterium rosae sp. nov., isolated from galls on different agricultural crops.</title>
        <authorList>
            <person name="Kuzmanovic N."/>
            <person name="Pulawska J."/>
            <person name="Smalla K."/>
            <person name="Nesme X."/>
        </authorList>
    </citation>
    <scope>NUCLEOTIDE SEQUENCE [LARGE SCALE GENOMIC DNA]</scope>
    <source>
        <strain evidence="4 5">NCPPB 1650</strain>
    </source>
</reference>
<dbReference type="Pfam" id="PF16220">
    <property type="entry name" value="DUF4880"/>
    <property type="match status" value="1"/>
</dbReference>
<dbReference type="Gene3D" id="2.60.120.1440">
    <property type="match status" value="1"/>
</dbReference>
<sequence>MPLDDEIKRGSPLTQEAAEWIVILTSGDATTDDVQRLQAWRGISPSHEQAFVDAARLWKTMGPALTRNHSRGMGLSRRAFIGGGAIAASGVGTAVVGSLLGITPSYSALAADFATARGEQKTVMLADGSTVEMDGGSSLSWDFTSYTRALTLSDGAAVFHVVPDSQRQFRLSAESGITTAYAANFAIGRGSDEVSVECLEGQIEVECRGKMFLKSGQSVRYFDTGLGEINQDEPQNMAAWRRGLLVFRDKPLSSVVMDINRHRRGNVVIASSTLGQRRVSGVFHLSRPNEIIAQLEATLNVSATRLPAGIVILR</sequence>
<evidence type="ECO:0000256" key="1">
    <source>
        <dbReference type="SAM" id="Phobius"/>
    </source>
</evidence>
<dbReference type="PANTHER" id="PTHR30273">
    <property type="entry name" value="PERIPLASMIC SIGNAL SENSOR AND SIGMA FACTOR ACTIVATOR FECR-RELATED"/>
    <property type="match status" value="1"/>
</dbReference>
<keyword evidence="1" id="KW-1133">Transmembrane helix</keyword>
<dbReference type="InterPro" id="IPR032623">
    <property type="entry name" value="FecR_N"/>
</dbReference>